<dbReference type="EMBL" id="PEIB01000040">
    <property type="protein sequence ID" value="RXJ71162.1"/>
    <property type="molecule type" value="Genomic_DNA"/>
</dbReference>
<accession>A0A4Q0YKA4</accession>
<organism evidence="1 2">
    <name type="scientific">Veronia nyctiphanis</name>
    <dbReference type="NCBI Taxonomy" id="1278244"/>
    <lineage>
        <taxon>Bacteria</taxon>
        <taxon>Pseudomonadati</taxon>
        <taxon>Pseudomonadota</taxon>
        <taxon>Gammaproteobacteria</taxon>
        <taxon>Vibrionales</taxon>
        <taxon>Vibrionaceae</taxon>
        <taxon>Veronia</taxon>
    </lineage>
</organism>
<keyword evidence="2" id="KW-1185">Reference proteome</keyword>
<dbReference type="AlphaFoldDB" id="A0A4Q0YKA4"/>
<evidence type="ECO:0000313" key="2">
    <source>
        <dbReference type="Proteomes" id="UP000290287"/>
    </source>
</evidence>
<sequence length="66" mass="7508">MVSIIRIAEEYIQHIGSTLIEGIKAKPIIDIAIVTHTSNDKYHIAITLFISDYKLVDNIFNNDHIN</sequence>
<dbReference type="InterPro" id="IPR043519">
    <property type="entry name" value="NT_sf"/>
</dbReference>
<dbReference type="Gene3D" id="3.30.460.10">
    <property type="entry name" value="Beta Polymerase, domain 2"/>
    <property type="match status" value="1"/>
</dbReference>
<dbReference type="Pfam" id="PF04229">
    <property type="entry name" value="GrpB"/>
    <property type="match status" value="1"/>
</dbReference>
<reference evidence="1 2" key="1">
    <citation type="submission" date="2017-10" db="EMBL/GenBank/DDBJ databases">
        <title>Nyctiphanis sp. nov., isolated from the stomach of the euphausiid Nyctiphanes simplex (Hansen, 1911) in the Gulf of California.</title>
        <authorList>
            <person name="Gomez-Gil B."/>
            <person name="Aguilar-Mendez M."/>
            <person name="Lopez-Cortes A."/>
            <person name="Gomez-Gutierrez J."/>
            <person name="Roque A."/>
            <person name="Lang E."/>
            <person name="Gonzalez-Castillo A."/>
        </authorList>
    </citation>
    <scope>NUCLEOTIDE SEQUENCE [LARGE SCALE GENOMIC DNA]</scope>
    <source>
        <strain evidence="1 2">CAIM 600</strain>
    </source>
</reference>
<name>A0A4Q0YKA4_9GAMM</name>
<dbReference type="OrthoDB" id="9799092at2"/>
<dbReference type="InterPro" id="IPR007344">
    <property type="entry name" value="GrpB/CoaE"/>
</dbReference>
<gene>
    <name evidence="1" type="ORF">CS022_21615</name>
</gene>
<protein>
    <submittedName>
        <fullName evidence="1">Uncharacterized protein</fullName>
    </submittedName>
</protein>
<dbReference type="RefSeq" id="WP_129124000.1">
    <property type="nucleotide sequence ID" value="NZ_PEIB01000040.1"/>
</dbReference>
<dbReference type="SUPFAM" id="SSF81301">
    <property type="entry name" value="Nucleotidyltransferase"/>
    <property type="match status" value="1"/>
</dbReference>
<dbReference type="Proteomes" id="UP000290287">
    <property type="component" value="Unassembled WGS sequence"/>
</dbReference>
<proteinExistence type="predicted"/>
<evidence type="ECO:0000313" key="1">
    <source>
        <dbReference type="EMBL" id="RXJ71162.1"/>
    </source>
</evidence>
<comment type="caution">
    <text evidence="1">The sequence shown here is derived from an EMBL/GenBank/DDBJ whole genome shotgun (WGS) entry which is preliminary data.</text>
</comment>